<organism evidence="1 2">
    <name type="scientific">Streptomyces alanosinicus</name>
    <dbReference type="NCBI Taxonomy" id="68171"/>
    <lineage>
        <taxon>Bacteria</taxon>
        <taxon>Bacillati</taxon>
        <taxon>Actinomycetota</taxon>
        <taxon>Actinomycetes</taxon>
        <taxon>Kitasatosporales</taxon>
        <taxon>Streptomycetaceae</taxon>
        <taxon>Streptomyces</taxon>
    </lineage>
</organism>
<reference evidence="1" key="2">
    <citation type="submission" date="2020-09" db="EMBL/GenBank/DDBJ databases">
        <authorList>
            <person name="Sun Q."/>
            <person name="Ohkuma M."/>
        </authorList>
    </citation>
    <scope>NUCLEOTIDE SEQUENCE</scope>
    <source>
        <strain evidence="1">JCM 4714</strain>
    </source>
</reference>
<dbReference type="Gene3D" id="2.60.40.1180">
    <property type="entry name" value="Golgi alpha-mannosidase II"/>
    <property type="match status" value="1"/>
</dbReference>
<gene>
    <name evidence="1" type="ORF">GCM10010339_79760</name>
</gene>
<accession>A0A919D614</accession>
<dbReference type="EMBL" id="BMVG01000040">
    <property type="protein sequence ID" value="GHE13298.1"/>
    <property type="molecule type" value="Genomic_DNA"/>
</dbReference>
<dbReference type="Proteomes" id="UP000655443">
    <property type="component" value="Unassembled WGS sequence"/>
</dbReference>
<comment type="caution">
    <text evidence="1">The sequence shown here is derived from an EMBL/GenBank/DDBJ whole genome shotgun (WGS) entry which is preliminary data.</text>
</comment>
<name>A0A919D614_9ACTN</name>
<keyword evidence="2" id="KW-1185">Reference proteome</keyword>
<dbReference type="RefSeq" id="WP_189958500.1">
    <property type="nucleotide sequence ID" value="NZ_BMVG01000040.1"/>
</dbReference>
<reference evidence="1" key="1">
    <citation type="journal article" date="2014" name="Int. J. Syst. Evol. Microbiol.">
        <title>Complete genome sequence of Corynebacterium casei LMG S-19264T (=DSM 44701T), isolated from a smear-ripened cheese.</title>
        <authorList>
            <consortium name="US DOE Joint Genome Institute (JGI-PGF)"/>
            <person name="Walter F."/>
            <person name="Albersmeier A."/>
            <person name="Kalinowski J."/>
            <person name="Ruckert C."/>
        </authorList>
    </citation>
    <scope>NUCLEOTIDE SEQUENCE</scope>
    <source>
        <strain evidence="1">JCM 4714</strain>
    </source>
</reference>
<dbReference type="AlphaFoldDB" id="A0A919D614"/>
<protein>
    <submittedName>
        <fullName evidence="1">Uncharacterized protein</fullName>
    </submittedName>
</protein>
<proteinExistence type="predicted"/>
<evidence type="ECO:0000313" key="2">
    <source>
        <dbReference type="Proteomes" id="UP000655443"/>
    </source>
</evidence>
<sequence length="59" mass="6431">MRSLGQDLTLYNQRIGAVHLVGHPDPLDFERGPQELTVRLPEGTPIPAMPVLKVSPGES</sequence>
<evidence type="ECO:0000313" key="1">
    <source>
        <dbReference type="EMBL" id="GHE13298.1"/>
    </source>
</evidence>
<dbReference type="InterPro" id="IPR013780">
    <property type="entry name" value="Glyco_hydro_b"/>
</dbReference>